<proteinExistence type="predicted"/>
<gene>
    <name evidence="2" type="ORF">DWQ54_19440</name>
</gene>
<dbReference type="InterPro" id="IPR049250">
    <property type="entry name" value="DUF6883"/>
</dbReference>
<evidence type="ECO:0000313" key="3">
    <source>
        <dbReference type="Proteomes" id="UP000256873"/>
    </source>
</evidence>
<protein>
    <recommendedName>
        <fullName evidence="1">DUF6883 domain-containing protein</fullName>
    </recommendedName>
</protein>
<sequence length="115" mass="13199">MSLTNRENAFIQPEKLIDYLLSENHPVGKSKAKFFRELGFNEENVTFLEQELSKIVRNQDVTEVITTEHGTKYVIIGTINTPKNKSVTILTVWIIDLGKDTPRFVTARPFFKNKG</sequence>
<dbReference type="EMBL" id="QQWC01000005">
    <property type="protein sequence ID" value="REJ40464.1"/>
    <property type="molecule type" value="Genomic_DNA"/>
</dbReference>
<dbReference type="AlphaFoldDB" id="A0A3E0KZE9"/>
<evidence type="ECO:0000259" key="1">
    <source>
        <dbReference type="Pfam" id="PF21814"/>
    </source>
</evidence>
<evidence type="ECO:0000313" key="2">
    <source>
        <dbReference type="EMBL" id="REJ40464.1"/>
    </source>
</evidence>
<organism evidence="2 3">
    <name type="scientific">Microcystis flos-aquae TF09</name>
    <dbReference type="NCBI Taxonomy" id="2060473"/>
    <lineage>
        <taxon>Bacteria</taxon>
        <taxon>Bacillati</taxon>
        <taxon>Cyanobacteriota</taxon>
        <taxon>Cyanophyceae</taxon>
        <taxon>Oscillatoriophycideae</taxon>
        <taxon>Chroococcales</taxon>
        <taxon>Microcystaceae</taxon>
        <taxon>Microcystis</taxon>
    </lineage>
</organism>
<comment type="caution">
    <text evidence="2">The sequence shown here is derived from an EMBL/GenBank/DDBJ whole genome shotgun (WGS) entry which is preliminary data.</text>
</comment>
<feature type="domain" description="DUF6883" evidence="1">
    <location>
        <begin position="3"/>
        <end position="108"/>
    </location>
</feature>
<dbReference type="Pfam" id="PF21814">
    <property type="entry name" value="DUF6883"/>
    <property type="match status" value="1"/>
</dbReference>
<reference evidence="2 3" key="1">
    <citation type="submission" date="2017-10" db="EMBL/GenBank/DDBJ databases">
        <title>A large-scale comparative metagenomic study reveals the eutrophication-driven functional interactions in six Microcystis-epibionts communities.</title>
        <authorList>
            <person name="Li Q."/>
            <person name="Lin F."/>
        </authorList>
    </citation>
    <scope>NUCLEOTIDE SEQUENCE [LARGE SCALE GENOMIC DNA]</scope>
    <source>
        <strain evidence="2">TF09</strain>
    </source>
</reference>
<accession>A0A3E0KZE9</accession>
<dbReference type="Proteomes" id="UP000256873">
    <property type="component" value="Unassembled WGS sequence"/>
</dbReference>
<name>A0A3E0KZE9_9CHRO</name>